<name>A0ABU0XPZ1_9BURK</name>
<dbReference type="EMBL" id="JAVFKP010000001">
    <property type="protein sequence ID" value="MDQ4625029.1"/>
    <property type="molecule type" value="Genomic_DNA"/>
</dbReference>
<dbReference type="Proteomes" id="UP001237592">
    <property type="component" value="Unassembled WGS sequence"/>
</dbReference>
<keyword evidence="1" id="KW-1133">Transmembrane helix</keyword>
<keyword evidence="1" id="KW-0472">Membrane</keyword>
<feature type="transmembrane region" description="Helical" evidence="1">
    <location>
        <begin position="156"/>
        <end position="175"/>
    </location>
</feature>
<accession>A0ABU0XPZ1</accession>
<gene>
    <name evidence="2" type="ORF">RB624_03905</name>
</gene>
<evidence type="ECO:0000256" key="1">
    <source>
        <dbReference type="SAM" id="Phobius"/>
    </source>
</evidence>
<feature type="transmembrane region" description="Helical" evidence="1">
    <location>
        <begin position="187"/>
        <end position="209"/>
    </location>
</feature>
<reference evidence="2 3" key="1">
    <citation type="submission" date="2023-08" db="EMBL/GenBank/DDBJ databases">
        <title>Draft genome sequence of Janthinobacterium lividum.</title>
        <authorList>
            <person name="Chun B.H."/>
            <person name="Lee Y."/>
        </authorList>
    </citation>
    <scope>NUCLEOTIDE SEQUENCE [LARGE SCALE GENOMIC DNA]</scope>
    <source>
        <strain evidence="2 3">AMJK</strain>
    </source>
</reference>
<protein>
    <submittedName>
        <fullName evidence="2">Uncharacterized protein</fullName>
    </submittedName>
</protein>
<dbReference type="RefSeq" id="WP_307778365.1">
    <property type="nucleotide sequence ID" value="NZ_JAVFKP010000001.1"/>
</dbReference>
<comment type="caution">
    <text evidence="2">The sequence shown here is derived from an EMBL/GenBank/DDBJ whole genome shotgun (WGS) entry which is preliminary data.</text>
</comment>
<keyword evidence="3" id="KW-1185">Reference proteome</keyword>
<keyword evidence="1" id="KW-0812">Transmembrane</keyword>
<feature type="transmembrane region" description="Helical" evidence="1">
    <location>
        <begin position="21"/>
        <end position="43"/>
    </location>
</feature>
<evidence type="ECO:0000313" key="2">
    <source>
        <dbReference type="EMBL" id="MDQ4625029.1"/>
    </source>
</evidence>
<feature type="transmembrane region" description="Helical" evidence="1">
    <location>
        <begin position="55"/>
        <end position="75"/>
    </location>
</feature>
<organism evidence="2 3">
    <name type="scientific">Janthinobacterium lividum</name>
    <dbReference type="NCBI Taxonomy" id="29581"/>
    <lineage>
        <taxon>Bacteria</taxon>
        <taxon>Pseudomonadati</taxon>
        <taxon>Pseudomonadota</taxon>
        <taxon>Betaproteobacteria</taxon>
        <taxon>Burkholderiales</taxon>
        <taxon>Oxalobacteraceae</taxon>
        <taxon>Janthinobacterium</taxon>
    </lineage>
</organism>
<proteinExistence type="predicted"/>
<evidence type="ECO:0000313" key="3">
    <source>
        <dbReference type="Proteomes" id="UP001237592"/>
    </source>
</evidence>
<sequence>MATQLDFDFKYHPRFSKLRRAYRATIFISLLVALLFAMYPVSFGTGGVLLFNTHIPFPHVIAIAFAFASALAWLMRYLQYGFVTSILGFLPSRQEKAEREEQLYWEHEHMSLGIGDVEPVEEGSAPKPKDDNNFNKSIHRLSDEITALGRRNSANLVFGIATATIGIILISTSLFAPRDQSETLEKFLLHFVPRLSLATFIEIFAYFFLRLYRNGLTEIKYFQNELTNIESRKVALESAQASNDKRVLRKVITIIATTERNSVLEKGQTTVAVQMAAQENKSLSTLAKAISSAAKKDERES</sequence>